<comment type="caution">
    <text evidence="1">The sequence shown here is derived from an EMBL/GenBank/DDBJ whole genome shotgun (WGS) entry which is preliminary data.</text>
</comment>
<reference evidence="1" key="1">
    <citation type="journal article" date="2021" name="Microorganisms">
        <title>Phylogenomic Reconstruction and Metabolic Potential of the Genus Aminobacter.</title>
        <authorList>
            <person name="Artuso I."/>
            <person name="Turrini P."/>
            <person name="Pirolo M."/>
            <person name="Lugli G.A."/>
            <person name="Ventura M."/>
            <person name="Visca P."/>
        </authorList>
    </citation>
    <scope>NUCLEOTIDE SEQUENCE</scope>
    <source>
        <strain evidence="1">LMG 26462</strain>
    </source>
</reference>
<reference evidence="1" key="2">
    <citation type="submission" date="2021-03" db="EMBL/GenBank/DDBJ databases">
        <authorList>
            <person name="Artuso I."/>
            <person name="Turrini P."/>
            <person name="Pirolo M."/>
            <person name="Lugli G.A."/>
            <person name="Ventura M."/>
            <person name="Visca P."/>
        </authorList>
    </citation>
    <scope>NUCLEOTIDE SEQUENCE</scope>
    <source>
        <strain evidence="1">LMG 26462</strain>
    </source>
</reference>
<dbReference type="Proteomes" id="UP001138921">
    <property type="component" value="Unassembled WGS sequence"/>
</dbReference>
<sequence length="53" mass="6013">MTVKELIEALSKFPEDMRVCIPNEDFGDTDVIGIRLSKDYEQGNWPPFVLVVG</sequence>
<proteinExistence type="predicted"/>
<evidence type="ECO:0000313" key="2">
    <source>
        <dbReference type="Proteomes" id="UP001138921"/>
    </source>
</evidence>
<dbReference type="EMBL" id="JAFLWW010000001">
    <property type="protein sequence ID" value="MBT1154354.1"/>
    <property type="molecule type" value="Genomic_DNA"/>
</dbReference>
<name>A0A9X1D446_9HYPH</name>
<organism evidence="1 2">
    <name type="scientific">Aminobacter anthyllidis</name>
    <dbReference type="NCBI Taxonomy" id="1035067"/>
    <lineage>
        <taxon>Bacteria</taxon>
        <taxon>Pseudomonadati</taxon>
        <taxon>Pseudomonadota</taxon>
        <taxon>Alphaproteobacteria</taxon>
        <taxon>Hyphomicrobiales</taxon>
        <taxon>Phyllobacteriaceae</taxon>
        <taxon>Aminobacter</taxon>
    </lineage>
</organism>
<dbReference type="AlphaFoldDB" id="A0A9X1D446"/>
<accession>A0A9X1D446</accession>
<evidence type="ECO:0000313" key="1">
    <source>
        <dbReference type="EMBL" id="MBT1154354.1"/>
    </source>
</evidence>
<dbReference type="RefSeq" id="WP_214385498.1">
    <property type="nucleotide sequence ID" value="NZ_JAFLWW010000001.1"/>
</dbReference>
<gene>
    <name evidence="1" type="ORF">J1C56_01985</name>
</gene>
<protein>
    <submittedName>
        <fullName evidence="1">Uncharacterized protein</fullName>
    </submittedName>
</protein>
<keyword evidence="2" id="KW-1185">Reference proteome</keyword>